<protein>
    <recommendedName>
        <fullName evidence="1">DUF7678 domain-containing protein</fullName>
    </recommendedName>
</protein>
<dbReference type="RefSeq" id="WP_171718704.1">
    <property type="nucleotide sequence ID" value="NZ_WHOB01000060.1"/>
</dbReference>
<evidence type="ECO:0000313" key="3">
    <source>
        <dbReference type="Proteomes" id="UP000596857"/>
    </source>
</evidence>
<reference evidence="2 3" key="1">
    <citation type="submission" date="2019-10" db="EMBL/GenBank/DDBJ databases">
        <title>Description of Paenibacillus terricola sp. nov.</title>
        <authorList>
            <person name="Carlier A."/>
            <person name="Qi S."/>
        </authorList>
    </citation>
    <scope>NUCLEOTIDE SEQUENCE [LARGE SCALE GENOMIC DNA]</scope>
    <source>
        <strain evidence="2 3">LMG 31459</strain>
    </source>
</reference>
<dbReference type="InterPro" id="IPR056095">
    <property type="entry name" value="DUF7678"/>
</dbReference>
<feature type="domain" description="DUF7678" evidence="1">
    <location>
        <begin position="19"/>
        <end position="91"/>
    </location>
</feature>
<comment type="caution">
    <text evidence="2">The sequence shown here is derived from an EMBL/GenBank/DDBJ whole genome shotgun (WGS) entry which is preliminary data.</text>
</comment>
<organism evidence="2 3">
    <name type="scientific">Paenibacillus phytohabitans</name>
    <dbReference type="NCBI Taxonomy" id="2654978"/>
    <lineage>
        <taxon>Bacteria</taxon>
        <taxon>Bacillati</taxon>
        <taxon>Bacillota</taxon>
        <taxon>Bacilli</taxon>
        <taxon>Bacillales</taxon>
        <taxon>Paenibacillaceae</taxon>
        <taxon>Paenibacillus</taxon>
    </lineage>
</organism>
<dbReference type="Proteomes" id="UP000596857">
    <property type="component" value="Unassembled WGS sequence"/>
</dbReference>
<keyword evidence="3" id="KW-1185">Reference proteome</keyword>
<sequence length="116" mass="13117">MSDGDIQFKKKYSDSRSRYVGKVDGFWAEIELSSIESRLGIGEGKILKLLLVPNRSEDLKKIIIYDCGWKNGTPDNSIVQNALDKIVSYFDGKEINWRNGDYVGRKIVPFSRVLGG</sequence>
<accession>A0ABX1YJF7</accession>
<gene>
    <name evidence="2" type="ORF">GC101_20140</name>
</gene>
<evidence type="ECO:0000259" key="1">
    <source>
        <dbReference type="Pfam" id="PF24726"/>
    </source>
</evidence>
<name>A0ABX1YJF7_9BACL</name>
<dbReference type="EMBL" id="WHOB01000060">
    <property type="protein sequence ID" value="NOU81177.1"/>
    <property type="molecule type" value="Genomic_DNA"/>
</dbReference>
<evidence type="ECO:0000313" key="2">
    <source>
        <dbReference type="EMBL" id="NOU81177.1"/>
    </source>
</evidence>
<proteinExistence type="predicted"/>
<dbReference type="Pfam" id="PF24726">
    <property type="entry name" value="DUF7678"/>
    <property type="match status" value="1"/>
</dbReference>